<keyword evidence="1" id="KW-1133">Transmembrane helix</keyword>
<keyword evidence="1" id="KW-0472">Membrane</keyword>
<evidence type="ECO:0000313" key="2">
    <source>
        <dbReference type="EMBL" id="JAD08369.1"/>
    </source>
</evidence>
<gene>
    <name evidence="2" type="ORF">g.50681</name>
</gene>
<evidence type="ECO:0000256" key="1">
    <source>
        <dbReference type="SAM" id="Phobius"/>
    </source>
</evidence>
<dbReference type="PANTHER" id="PTHR10974:SF9">
    <property type="entry name" value="DUF229 DOMAIN CONTAINING PROTEIN-RELATED"/>
    <property type="match status" value="1"/>
</dbReference>
<name>A0A0A1XAQ8_ZEUCU</name>
<dbReference type="EMBL" id="GBXI01005923">
    <property type="protein sequence ID" value="JAD08369.1"/>
    <property type="molecule type" value="Transcribed_RNA"/>
</dbReference>
<dbReference type="GO" id="GO:0005615">
    <property type="term" value="C:extracellular space"/>
    <property type="evidence" value="ECO:0007669"/>
    <property type="project" value="TreeGrafter"/>
</dbReference>
<keyword evidence="1" id="KW-0812">Transmembrane</keyword>
<reference evidence="2" key="2">
    <citation type="journal article" date="2015" name="Gigascience">
        <title>Reconstructing a comprehensive transcriptome assembly of a white-pupal translocated strain of the pest fruit fly Bactrocera cucurbitae.</title>
        <authorList>
            <person name="Sim S.B."/>
            <person name="Calla B."/>
            <person name="Hall B."/>
            <person name="DeRego T."/>
            <person name="Geib S.M."/>
        </authorList>
    </citation>
    <scope>NUCLEOTIDE SEQUENCE</scope>
</reference>
<organism evidence="2">
    <name type="scientific">Zeugodacus cucurbitae</name>
    <name type="common">Melon fruit fly</name>
    <name type="synonym">Bactrocera cucurbitae</name>
    <dbReference type="NCBI Taxonomy" id="28588"/>
    <lineage>
        <taxon>Eukaryota</taxon>
        <taxon>Metazoa</taxon>
        <taxon>Ecdysozoa</taxon>
        <taxon>Arthropoda</taxon>
        <taxon>Hexapoda</taxon>
        <taxon>Insecta</taxon>
        <taxon>Pterygota</taxon>
        <taxon>Neoptera</taxon>
        <taxon>Endopterygota</taxon>
        <taxon>Diptera</taxon>
        <taxon>Brachycera</taxon>
        <taxon>Muscomorpha</taxon>
        <taxon>Tephritoidea</taxon>
        <taxon>Tephritidae</taxon>
        <taxon>Zeugodacus</taxon>
        <taxon>Zeugodacus</taxon>
    </lineage>
</organism>
<dbReference type="Pfam" id="PF02995">
    <property type="entry name" value="DUF229"/>
    <property type="match status" value="1"/>
</dbReference>
<dbReference type="InterPro" id="IPR004245">
    <property type="entry name" value="DUF229"/>
</dbReference>
<protein>
    <submittedName>
        <fullName evidence="2">Uncharacterized protein</fullName>
    </submittedName>
</protein>
<dbReference type="AlphaFoldDB" id="A0A0A1XAQ8"/>
<sequence length="305" mass="35414">MTIVKYSLLNKQDNDDENVYECQNQGVLQKCLALVKHKQFAGFFAFCMLITTLQLLHMRLYYDAAERLNETTIQIDVAENNITITESTLNVTNHSEKRPKDKYFIYTSQCRMPYVDPFGEDVLKIFNPQKYKYTNCTKDEAFITSNYHLNVRQYFLHIEMEAIERAVKPLNASATNVHCCYRQIVRSGSGGSADTKYKLLNCVIFHQDFLVPSHIEYIITECYLDHNEKKPLQKDAFSFIQAKKEEISAENATESQVLGIRKPSVLLIGIDAVSRINLRRTMPQTFKYLQVNEWAELLGYNKVNR</sequence>
<accession>A0A0A1XAQ8</accession>
<reference evidence="2" key="1">
    <citation type="submission" date="2014-11" db="EMBL/GenBank/DDBJ databases">
        <authorList>
            <person name="Geib S."/>
        </authorList>
    </citation>
    <scope>NUCLEOTIDE SEQUENCE</scope>
</reference>
<dbReference type="PANTHER" id="PTHR10974">
    <property type="entry name" value="FI08016P-RELATED"/>
    <property type="match status" value="1"/>
</dbReference>
<proteinExistence type="predicted"/>
<feature type="transmembrane region" description="Helical" evidence="1">
    <location>
        <begin position="40"/>
        <end position="62"/>
    </location>
</feature>